<dbReference type="EMBL" id="VBWP01000002">
    <property type="protein sequence ID" value="TLG76547.1"/>
    <property type="molecule type" value="Genomic_DNA"/>
</dbReference>
<evidence type="ECO:0000313" key="6">
    <source>
        <dbReference type="Proteomes" id="UP000306912"/>
    </source>
</evidence>
<evidence type="ECO:0000256" key="2">
    <source>
        <dbReference type="ARBA" id="ARBA00023125"/>
    </source>
</evidence>
<keyword evidence="1" id="KW-0805">Transcription regulation</keyword>
<dbReference type="Gene3D" id="1.10.10.10">
    <property type="entry name" value="Winged helix-like DNA-binding domain superfamily/Winged helix DNA-binding domain"/>
    <property type="match status" value="1"/>
</dbReference>
<reference evidence="5 6" key="1">
    <citation type="submission" date="2019-05" db="EMBL/GenBank/DDBJ databases">
        <title>Culicoidintestinum kansasii gen. nov., sp. nov. from the gastrointestinal tract of the biting midge, Culicoides sonorensis.</title>
        <authorList>
            <person name="Neupane S."/>
            <person name="Ghosh A."/>
            <person name="Gunther S."/>
            <person name="Martin K."/>
            <person name="Zurek L."/>
        </authorList>
    </citation>
    <scope>NUCLEOTIDE SEQUENCE [LARGE SCALE GENOMIC DNA]</scope>
    <source>
        <strain evidence="5 6">CS-1</strain>
    </source>
</reference>
<evidence type="ECO:0000259" key="4">
    <source>
        <dbReference type="PROSITE" id="PS50949"/>
    </source>
</evidence>
<dbReference type="SMART" id="SM00345">
    <property type="entry name" value="HTH_GNTR"/>
    <property type="match status" value="1"/>
</dbReference>
<dbReference type="RefSeq" id="WP_138190184.1">
    <property type="nucleotide sequence ID" value="NZ_VBWP01000002.1"/>
</dbReference>
<dbReference type="GO" id="GO:0003700">
    <property type="term" value="F:DNA-binding transcription factor activity"/>
    <property type="evidence" value="ECO:0007669"/>
    <property type="project" value="InterPro"/>
</dbReference>
<dbReference type="PANTHER" id="PTHR38445:SF7">
    <property type="entry name" value="GNTR-FAMILY TRANSCRIPTIONAL REGULATOR"/>
    <property type="match status" value="1"/>
</dbReference>
<dbReference type="InParanoid" id="A0A5R8QH00"/>
<evidence type="ECO:0000256" key="1">
    <source>
        <dbReference type="ARBA" id="ARBA00023015"/>
    </source>
</evidence>
<keyword evidence="3" id="KW-0804">Transcription</keyword>
<dbReference type="InterPro" id="IPR036388">
    <property type="entry name" value="WH-like_DNA-bd_sf"/>
</dbReference>
<feature type="domain" description="HTH gntR-type" evidence="4">
    <location>
        <begin position="11"/>
        <end position="79"/>
    </location>
</feature>
<dbReference type="AlphaFoldDB" id="A0A5R8QH00"/>
<dbReference type="Proteomes" id="UP000306912">
    <property type="component" value="Unassembled WGS sequence"/>
</dbReference>
<name>A0A5R8QH00_9FIRM</name>
<organism evidence="5 6">
    <name type="scientific">Culicoidibacter larvae</name>
    <dbReference type="NCBI Taxonomy" id="2579976"/>
    <lineage>
        <taxon>Bacteria</taxon>
        <taxon>Bacillati</taxon>
        <taxon>Bacillota</taxon>
        <taxon>Culicoidibacteria</taxon>
        <taxon>Culicoidibacterales</taxon>
        <taxon>Culicoidibacteraceae</taxon>
        <taxon>Culicoidibacter</taxon>
    </lineage>
</organism>
<comment type="caution">
    <text evidence="5">The sequence shown here is derived from an EMBL/GenBank/DDBJ whole genome shotgun (WGS) entry which is preliminary data.</text>
</comment>
<protein>
    <submittedName>
        <fullName evidence="5">GntR family transcriptional regulator</fullName>
    </submittedName>
</protein>
<keyword evidence="6" id="KW-1185">Reference proteome</keyword>
<dbReference type="Pfam" id="PF00392">
    <property type="entry name" value="GntR"/>
    <property type="match status" value="1"/>
</dbReference>
<proteinExistence type="predicted"/>
<dbReference type="PANTHER" id="PTHR38445">
    <property type="entry name" value="HTH-TYPE TRANSCRIPTIONAL REPRESSOR YTRA"/>
    <property type="match status" value="1"/>
</dbReference>
<gene>
    <name evidence="5" type="ORF">FEZ08_02720</name>
</gene>
<dbReference type="PROSITE" id="PS50949">
    <property type="entry name" value="HTH_GNTR"/>
    <property type="match status" value="1"/>
</dbReference>
<dbReference type="GO" id="GO:0003677">
    <property type="term" value="F:DNA binding"/>
    <property type="evidence" value="ECO:0007669"/>
    <property type="project" value="UniProtKB-KW"/>
</dbReference>
<evidence type="ECO:0000256" key="3">
    <source>
        <dbReference type="ARBA" id="ARBA00023163"/>
    </source>
</evidence>
<accession>A0A5R8QH00</accession>
<sequence length="124" mass="13785">MKIIISNTSGMPIYDQIQEQLREAIVTGVLADGEMLPSIRQLATQLKVSVITTQRAYAELEAQGLAKAAPGKGYFVTLDQARVVEDFRFKTEAAISEAIKYARLAGLSEEEFLEAIQLLMKEEY</sequence>
<keyword evidence="2" id="KW-0238">DNA-binding</keyword>
<dbReference type="SUPFAM" id="SSF46785">
    <property type="entry name" value="Winged helix' DNA-binding domain"/>
    <property type="match status" value="1"/>
</dbReference>
<dbReference type="InterPro" id="IPR036390">
    <property type="entry name" value="WH_DNA-bd_sf"/>
</dbReference>
<dbReference type="CDD" id="cd07377">
    <property type="entry name" value="WHTH_GntR"/>
    <property type="match status" value="1"/>
</dbReference>
<dbReference type="OrthoDB" id="9801546at2"/>
<dbReference type="InterPro" id="IPR000524">
    <property type="entry name" value="Tscrpt_reg_HTH_GntR"/>
</dbReference>
<evidence type="ECO:0000313" key="5">
    <source>
        <dbReference type="EMBL" id="TLG76547.1"/>
    </source>
</evidence>